<evidence type="ECO:0000313" key="3">
    <source>
        <dbReference type="Proteomes" id="UP000676506"/>
    </source>
</evidence>
<feature type="chain" id="PRO_5045423615" evidence="1">
    <location>
        <begin position="31"/>
        <end position="194"/>
    </location>
</feature>
<organism evidence="2 3">
    <name type="scientific">Chloracidobacterium validum</name>
    <dbReference type="NCBI Taxonomy" id="2821543"/>
    <lineage>
        <taxon>Bacteria</taxon>
        <taxon>Pseudomonadati</taxon>
        <taxon>Acidobacteriota</taxon>
        <taxon>Terriglobia</taxon>
        <taxon>Terriglobales</taxon>
        <taxon>Acidobacteriaceae</taxon>
        <taxon>Chloracidobacterium</taxon>
    </lineage>
</organism>
<protein>
    <submittedName>
        <fullName evidence="2">Uncharacterized protein</fullName>
    </submittedName>
</protein>
<keyword evidence="1" id="KW-0732">Signal</keyword>
<evidence type="ECO:0000256" key="1">
    <source>
        <dbReference type="SAM" id="SignalP"/>
    </source>
</evidence>
<reference evidence="2 3" key="1">
    <citation type="submission" date="2021-03" db="EMBL/GenBank/DDBJ databases">
        <title>Genomic and phenotypic characterization of Chloracidobacterium isolates provides evidence for multiple species.</title>
        <authorList>
            <person name="Saini M.K."/>
            <person name="Costas A.M.G."/>
            <person name="Tank M."/>
            <person name="Bryant D.A."/>
        </authorList>
    </citation>
    <scope>NUCLEOTIDE SEQUENCE [LARGE SCALE GENOMIC DNA]</scope>
    <source>
        <strain evidence="2 3">BV2-C</strain>
    </source>
</reference>
<dbReference type="RefSeq" id="WP_211428163.1">
    <property type="nucleotide sequence ID" value="NZ_CP072648.1"/>
</dbReference>
<accession>A0ABX8B5N0</accession>
<evidence type="ECO:0000313" key="2">
    <source>
        <dbReference type="EMBL" id="QUW02273.1"/>
    </source>
</evidence>
<dbReference type="Proteomes" id="UP000676506">
    <property type="component" value="Chromosome 1"/>
</dbReference>
<gene>
    <name evidence="2" type="ORF">J8C06_07860</name>
</gene>
<keyword evidence="3" id="KW-1185">Reference proteome</keyword>
<name>A0ABX8B5N0_9BACT</name>
<sequence length="194" mass="21817">MTLWMRLLTTCPAWVGLALWCGLWATPTAATDQGAPLKRQASRATSRTLAECFLAIPDDLLPEPARARRRALLRPEHVVVRDERNGYLQIAGDGARPTVTVAKFRRTDGTYLIAFTADYEMVSTCHLLEERQGGQLVEVSAALIPDYRICGDFESADCQVYELPRYGTTIVVKDGQGRVRYRLAWRGNRFERSP</sequence>
<dbReference type="EMBL" id="CP072648">
    <property type="protein sequence ID" value="QUW02273.1"/>
    <property type="molecule type" value="Genomic_DNA"/>
</dbReference>
<proteinExistence type="predicted"/>
<feature type="signal peptide" evidence="1">
    <location>
        <begin position="1"/>
        <end position="30"/>
    </location>
</feature>